<keyword evidence="2" id="KW-0378">Hydrolase</keyword>
<dbReference type="InterPro" id="IPR002921">
    <property type="entry name" value="Fungal_lipase-type"/>
</dbReference>
<dbReference type="CDD" id="cd00519">
    <property type="entry name" value="Lipase_3"/>
    <property type="match status" value="1"/>
</dbReference>
<evidence type="ECO:0000256" key="2">
    <source>
        <dbReference type="ARBA" id="ARBA00022801"/>
    </source>
</evidence>
<feature type="domain" description="Fungal lipase-type" evidence="4">
    <location>
        <begin position="126"/>
        <end position="270"/>
    </location>
</feature>
<dbReference type="Pfam" id="PF01764">
    <property type="entry name" value="Lipase_3"/>
    <property type="match status" value="1"/>
</dbReference>
<evidence type="ECO:0000256" key="3">
    <source>
        <dbReference type="SAM" id="SignalP"/>
    </source>
</evidence>
<dbReference type="SUPFAM" id="SSF53474">
    <property type="entry name" value="alpha/beta-Hydrolases"/>
    <property type="match status" value="1"/>
</dbReference>
<accession>A0ABR3GP85</accession>
<gene>
    <name evidence="5" type="ORF">Q9L58_003284</name>
</gene>
<reference evidence="5 6" key="1">
    <citation type="submission" date="2024-02" db="EMBL/GenBank/DDBJ databases">
        <title>Discinaceae phylogenomics.</title>
        <authorList>
            <person name="Dirks A.C."/>
            <person name="James T.Y."/>
        </authorList>
    </citation>
    <scope>NUCLEOTIDE SEQUENCE [LARGE SCALE GENOMIC DNA]</scope>
    <source>
        <strain evidence="5 6">ACD0624</strain>
    </source>
</reference>
<feature type="signal peptide" evidence="3">
    <location>
        <begin position="1"/>
        <end position="22"/>
    </location>
</feature>
<organism evidence="5 6">
    <name type="scientific">Discina gigas</name>
    <dbReference type="NCBI Taxonomy" id="1032678"/>
    <lineage>
        <taxon>Eukaryota</taxon>
        <taxon>Fungi</taxon>
        <taxon>Dikarya</taxon>
        <taxon>Ascomycota</taxon>
        <taxon>Pezizomycotina</taxon>
        <taxon>Pezizomycetes</taxon>
        <taxon>Pezizales</taxon>
        <taxon>Discinaceae</taxon>
        <taxon>Discina</taxon>
    </lineage>
</organism>
<keyword evidence="1 3" id="KW-0732">Signal</keyword>
<evidence type="ECO:0000259" key="4">
    <source>
        <dbReference type="Pfam" id="PF01764"/>
    </source>
</evidence>
<sequence length="377" mass="41453">MLLKLSSLLLLLCVRLLPLSAAAPNPAPAPVLVPGQIPLRVASAPPPGEPISQDLFDELEELSRIVDIAYCVGSMNTGVDKPFECLSFCRNFPSFELKQTWNTGLTLSDSCGYIALSHPPAPPRIIVAFRGTYSIINALADLSFAKQEYIPYPSKGHNAATDKCDGCFVHTGFLESWSQTNSIISEVVGDLIKQYPDYALTLVGHSLGGAVAALAGLDFSGRGWAPTVTTFGEPRIGNTELAQFLNHRFTPDTFRRVTHRDDPVPLVPLTQWGYVQHGYEYYIAASQLPYSRCDIRLCDGDEDTTCVARGSANMLQLIWAHRDYFHRIGLCVPEDSFLRKIRLAAATEERERLVDGVEAGYIRDGESTTCAKGRKEL</sequence>
<dbReference type="EMBL" id="JBBBZM010000031">
    <property type="protein sequence ID" value="KAL0637724.1"/>
    <property type="molecule type" value="Genomic_DNA"/>
</dbReference>
<keyword evidence="6" id="KW-1185">Reference proteome</keyword>
<dbReference type="PANTHER" id="PTHR46640:SF1">
    <property type="entry name" value="FUNGAL LIPASE-LIKE DOMAIN-CONTAINING PROTEIN-RELATED"/>
    <property type="match status" value="1"/>
</dbReference>
<proteinExistence type="predicted"/>
<dbReference type="Gene3D" id="3.40.50.1820">
    <property type="entry name" value="alpha/beta hydrolase"/>
    <property type="match status" value="1"/>
</dbReference>
<protein>
    <recommendedName>
        <fullName evidence="4">Fungal lipase-type domain-containing protein</fullName>
    </recommendedName>
</protein>
<feature type="chain" id="PRO_5045516781" description="Fungal lipase-type domain-containing protein" evidence="3">
    <location>
        <begin position="23"/>
        <end position="377"/>
    </location>
</feature>
<dbReference type="InterPro" id="IPR029058">
    <property type="entry name" value="AB_hydrolase_fold"/>
</dbReference>
<comment type="caution">
    <text evidence="5">The sequence shown here is derived from an EMBL/GenBank/DDBJ whole genome shotgun (WGS) entry which is preliminary data.</text>
</comment>
<name>A0ABR3GP85_9PEZI</name>
<dbReference type="PANTHER" id="PTHR46640">
    <property type="entry name" value="TRIACYLGLYCEROL LIPASE, PUTATIVE (AFU_ORTHOLOGUE AFUA_6G06510)-RELATED"/>
    <property type="match status" value="1"/>
</dbReference>
<dbReference type="Proteomes" id="UP001447188">
    <property type="component" value="Unassembled WGS sequence"/>
</dbReference>
<evidence type="ECO:0000313" key="6">
    <source>
        <dbReference type="Proteomes" id="UP001447188"/>
    </source>
</evidence>
<evidence type="ECO:0000256" key="1">
    <source>
        <dbReference type="ARBA" id="ARBA00022729"/>
    </source>
</evidence>
<dbReference type="InterPro" id="IPR051299">
    <property type="entry name" value="AB_hydrolase_lip/est"/>
</dbReference>
<evidence type="ECO:0000313" key="5">
    <source>
        <dbReference type="EMBL" id="KAL0637724.1"/>
    </source>
</evidence>